<dbReference type="PANTHER" id="PTHR48090:SF7">
    <property type="entry name" value="RFBJ PROTEIN"/>
    <property type="match status" value="1"/>
</dbReference>
<dbReference type="STRING" id="1229780.BN381_820001"/>
<accession>R4Z4S9</accession>
<gene>
    <name evidence="4" type="ORF">BN381_820001</name>
</gene>
<evidence type="ECO:0000313" key="4">
    <source>
        <dbReference type="EMBL" id="CCM65919.1"/>
    </source>
</evidence>
<comment type="caution">
    <text evidence="4">The sequence shown here is derived from an EMBL/GenBank/DDBJ whole genome shotgun (WGS) entry which is preliminary data.</text>
</comment>
<dbReference type="InterPro" id="IPR050256">
    <property type="entry name" value="Glycosyltransferase_2"/>
</dbReference>
<evidence type="ECO:0000259" key="3">
    <source>
        <dbReference type="Pfam" id="PF00535"/>
    </source>
</evidence>
<dbReference type="GO" id="GO:0016757">
    <property type="term" value="F:glycosyltransferase activity"/>
    <property type="evidence" value="ECO:0007669"/>
    <property type="project" value="UniProtKB-KW"/>
</dbReference>
<keyword evidence="2" id="KW-0812">Transmembrane</keyword>
<comment type="similarity">
    <text evidence="1">Belongs to the glycosyltransferase 2 family.</text>
</comment>
<dbReference type="HOGENOM" id="CLU_033536_7_3_11"/>
<dbReference type="InterPro" id="IPR001173">
    <property type="entry name" value="Glyco_trans_2-like"/>
</dbReference>
<proteinExistence type="inferred from homology"/>
<dbReference type="eggNOG" id="COG1215">
    <property type="taxonomic scope" value="Bacteria"/>
</dbReference>
<keyword evidence="5" id="KW-1185">Reference proteome</keyword>
<keyword evidence="4" id="KW-0328">Glycosyltransferase</keyword>
<feature type="domain" description="Glycosyltransferase 2-like" evidence="3">
    <location>
        <begin position="45"/>
        <end position="160"/>
    </location>
</feature>
<keyword evidence="2" id="KW-0472">Membrane</keyword>
<organism evidence="4 5">
    <name type="scientific">Candidatus Neomicrothrix parvicella RN1</name>
    <dbReference type="NCBI Taxonomy" id="1229780"/>
    <lineage>
        <taxon>Bacteria</taxon>
        <taxon>Bacillati</taxon>
        <taxon>Actinomycetota</taxon>
        <taxon>Acidimicrobiia</taxon>
        <taxon>Acidimicrobiales</taxon>
        <taxon>Microthrixaceae</taxon>
        <taxon>Candidatus Neomicrothrix</taxon>
    </lineage>
</organism>
<dbReference type="Proteomes" id="UP000018291">
    <property type="component" value="Unassembled WGS sequence"/>
</dbReference>
<dbReference type="EMBL" id="CANL01000081">
    <property type="protein sequence ID" value="CCM65919.1"/>
    <property type="molecule type" value="Genomic_DNA"/>
</dbReference>
<feature type="transmembrane region" description="Helical" evidence="2">
    <location>
        <begin position="264"/>
        <end position="287"/>
    </location>
</feature>
<keyword evidence="2" id="KW-1133">Transmembrane helix</keyword>
<dbReference type="AlphaFoldDB" id="R4Z4S9"/>
<protein>
    <submittedName>
        <fullName evidence="4">Putative glycosyltransferase</fullName>
        <ecNumber evidence="4">2.4.-.-</ecNumber>
    </submittedName>
</protein>
<dbReference type="Gene3D" id="3.90.550.10">
    <property type="entry name" value="Spore Coat Polysaccharide Biosynthesis Protein SpsA, Chain A"/>
    <property type="match status" value="1"/>
</dbReference>
<dbReference type="Pfam" id="PF00535">
    <property type="entry name" value="Glycos_transf_2"/>
    <property type="match status" value="1"/>
</dbReference>
<dbReference type="EC" id="2.4.-.-" evidence="4"/>
<reference evidence="4 5" key="1">
    <citation type="journal article" date="2013" name="ISME J.">
        <title>Metabolic model for the filamentous 'Candidatus Microthrix parvicella' based on genomic and metagenomic analyses.</title>
        <authorList>
            <person name="Jon McIlroy S."/>
            <person name="Kristiansen R."/>
            <person name="Albertsen M."/>
            <person name="Michael Karst S."/>
            <person name="Rossetti S."/>
            <person name="Lund Nielsen J."/>
            <person name="Tandoi V."/>
            <person name="James Seviour R."/>
            <person name="Nielsen P.H."/>
        </authorList>
    </citation>
    <scope>NUCLEOTIDE SEQUENCE [LARGE SCALE GENOMIC DNA]</scope>
    <source>
        <strain evidence="4 5">RN1</strain>
    </source>
</reference>
<name>R4Z4S9_9ACTN</name>
<dbReference type="SUPFAM" id="SSF53448">
    <property type="entry name" value="Nucleotide-diphospho-sugar transferases"/>
    <property type="match status" value="1"/>
</dbReference>
<evidence type="ECO:0000256" key="2">
    <source>
        <dbReference type="SAM" id="Phobius"/>
    </source>
</evidence>
<keyword evidence="4" id="KW-0808">Transferase</keyword>
<dbReference type="InterPro" id="IPR029044">
    <property type="entry name" value="Nucleotide-diphossugar_trans"/>
</dbReference>
<sequence>MGPNLGRAGSITAVALSADDMTNRHDVEATIRLDAESATHGTVAVIIPCHDEATTIGGVIASLRSEIPFASIYVTDNGSTDGTAAIARDHGAKVITEARRGKGYAVRRLFADVEADYFVLVDGDGTYDPKAAPVLIDELIERGADMVVGKREAEPGAHRLGHEFGNRMLSWTFRTLFGLHLDDTLSGYRVFTRRFVKTFPSLTAGFEVEADMNAHAAAMGLPYAEISVRYSERPEGSVSKLSTVRDGWRILRRLLRLFRDWRPLLTFSVAGLVTILAATAALMPVLIDFAETGLVARQPTLIVAGAAIAFGFGLVATGMILDRITRLRLEMARLLYLASTSPNALSDSPPK</sequence>
<evidence type="ECO:0000313" key="5">
    <source>
        <dbReference type="Proteomes" id="UP000018291"/>
    </source>
</evidence>
<evidence type="ECO:0000256" key="1">
    <source>
        <dbReference type="ARBA" id="ARBA00006739"/>
    </source>
</evidence>
<dbReference type="CDD" id="cd04179">
    <property type="entry name" value="DPM_DPG-synthase_like"/>
    <property type="match status" value="1"/>
</dbReference>
<dbReference type="PANTHER" id="PTHR48090">
    <property type="entry name" value="UNDECAPRENYL-PHOSPHATE 4-DEOXY-4-FORMAMIDO-L-ARABINOSE TRANSFERASE-RELATED"/>
    <property type="match status" value="1"/>
</dbReference>
<feature type="transmembrane region" description="Helical" evidence="2">
    <location>
        <begin position="299"/>
        <end position="321"/>
    </location>
</feature>